<dbReference type="HOGENOM" id="CLU_031786_2_0_9"/>
<evidence type="ECO:0000256" key="2">
    <source>
        <dbReference type="ARBA" id="ARBA00006247"/>
    </source>
</evidence>
<evidence type="ECO:0000256" key="8">
    <source>
        <dbReference type="ARBA" id="ARBA00023049"/>
    </source>
</evidence>
<dbReference type="InterPro" id="IPR010964">
    <property type="entry name" value="M20A_pepV-rel"/>
</dbReference>
<dbReference type="InterPro" id="IPR036264">
    <property type="entry name" value="Bact_exopeptidase_dim_dom"/>
</dbReference>
<organism evidence="10 11">
    <name type="scientific">Mahella australiensis (strain DSM 15567 / CIP 107919 / 50-1 BON)</name>
    <dbReference type="NCBI Taxonomy" id="697281"/>
    <lineage>
        <taxon>Bacteria</taxon>
        <taxon>Bacillati</taxon>
        <taxon>Bacillota</taxon>
        <taxon>Clostridia</taxon>
        <taxon>Thermoanaerobacterales</taxon>
        <taxon>Thermoanaerobacterales Family IV. Incertae Sedis</taxon>
        <taxon>Mahella</taxon>
    </lineage>
</organism>
<evidence type="ECO:0000256" key="3">
    <source>
        <dbReference type="ARBA" id="ARBA00022670"/>
    </source>
</evidence>
<evidence type="ECO:0000256" key="5">
    <source>
        <dbReference type="ARBA" id="ARBA00022801"/>
    </source>
</evidence>
<keyword evidence="4" id="KW-0479">Metal-binding</keyword>
<keyword evidence="5" id="KW-0378">Hydrolase</keyword>
<reference evidence="11" key="1">
    <citation type="submission" date="2010-11" db="EMBL/GenBank/DDBJ databases">
        <title>The complete genome of Mahella australiensis DSM 15567.</title>
        <authorList>
            <consortium name="US DOE Joint Genome Institute (JGI-PGF)"/>
            <person name="Lucas S."/>
            <person name="Copeland A."/>
            <person name="Lapidus A."/>
            <person name="Bruce D."/>
            <person name="Goodwin L."/>
            <person name="Pitluck S."/>
            <person name="Kyrpides N."/>
            <person name="Mavromatis K."/>
            <person name="Pagani I."/>
            <person name="Ivanova N."/>
            <person name="Teshima H."/>
            <person name="Brettin T."/>
            <person name="Detter J.C."/>
            <person name="Han C."/>
            <person name="Tapia R."/>
            <person name="Land M."/>
            <person name="Hauser L."/>
            <person name="Markowitz V."/>
            <person name="Cheng J.-F."/>
            <person name="Hugenholtz P."/>
            <person name="Woyke T."/>
            <person name="Wu D."/>
            <person name="Spring S."/>
            <person name="Pukall R."/>
            <person name="Steenblock K."/>
            <person name="Schneider S."/>
            <person name="Klenk H.-P."/>
            <person name="Eisen J.A."/>
        </authorList>
    </citation>
    <scope>NUCLEOTIDE SEQUENCE [LARGE SCALE GENOMIC DNA]</scope>
    <source>
        <strain evidence="11">DSM 15567 / CIP 107919 / 50-1 BON</strain>
    </source>
</reference>
<dbReference type="CDD" id="cd03888">
    <property type="entry name" value="M20_PepV"/>
    <property type="match status" value="1"/>
</dbReference>
<dbReference type="GO" id="GO:0016805">
    <property type="term" value="F:dipeptidase activity"/>
    <property type="evidence" value="ECO:0007669"/>
    <property type="project" value="UniProtKB-KW"/>
</dbReference>
<dbReference type="Proteomes" id="UP000008457">
    <property type="component" value="Chromosome"/>
</dbReference>
<sequence>MILNIDELVQSYKDEMITLLSELVRIKSVYDEPRAGRPFGNGVYEALQYMLNAGRRLGFEAKDVDGYAGHLQYGDGDHPFGILVHLDVVPEGDGWTKPPFEATMEDGAIYGRGTSDDKGPAVAALFAMRAIKEAGVKLVRPVRLVLGCNEENDWKCVEYYARHEHMPEEGFAPDAMYPVVNREKGLLSLALSAEFASLASDEITLESITGGSRVNMVPGSCRCIIKASADKQGFIRESLSKFPYKDEFSMSLSIDQRGGGCIIESHGRMAHGSHPEEGKNAIAAMLLFLKQAGIANPFIAFIGDAIGMDYSGNGLGIKISDELSGPLTLNLGLINGSQNSGRADIDIRYPITVRLNDILSAIRAKAEPEGIGVKILNHKEPHYVPEDLPLVQKLLKAYSDVTGQKGYTLSMGGATYARAMAKGVAFGAVFPGGPDMAHQADEHIMLDDLVKNALVYAHAICEMCAGR</sequence>
<keyword evidence="7" id="KW-0224">Dipeptidase</keyword>
<dbReference type="PANTHER" id="PTHR43808">
    <property type="entry name" value="ACETYLORNITHINE DEACETYLASE"/>
    <property type="match status" value="1"/>
</dbReference>
<proteinExistence type="inferred from homology"/>
<dbReference type="KEGG" id="mas:Mahau_0329"/>
<dbReference type="RefSeq" id="WP_013779978.1">
    <property type="nucleotide sequence ID" value="NC_015520.1"/>
</dbReference>
<evidence type="ECO:0000256" key="1">
    <source>
        <dbReference type="ARBA" id="ARBA00001947"/>
    </source>
</evidence>
<dbReference type="OrthoDB" id="9761532at2"/>
<evidence type="ECO:0000313" key="11">
    <source>
        <dbReference type="Proteomes" id="UP000008457"/>
    </source>
</evidence>
<dbReference type="GO" id="GO:0008777">
    <property type="term" value="F:acetylornithine deacetylase activity"/>
    <property type="evidence" value="ECO:0007669"/>
    <property type="project" value="TreeGrafter"/>
</dbReference>
<comment type="cofactor">
    <cofactor evidence="1">
        <name>Zn(2+)</name>
        <dbReference type="ChEBI" id="CHEBI:29105"/>
    </cofactor>
</comment>
<dbReference type="EMBL" id="CP002360">
    <property type="protein sequence ID" value="AEE95545.1"/>
    <property type="molecule type" value="Genomic_DNA"/>
</dbReference>
<dbReference type="InterPro" id="IPR050072">
    <property type="entry name" value="Peptidase_M20A"/>
</dbReference>
<dbReference type="InterPro" id="IPR011650">
    <property type="entry name" value="Peptidase_M20_dimer"/>
</dbReference>
<dbReference type="NCBIfam" id="NF005591">
    <property type="entry name" value="PRK07318.1"/>
    <property type="match status" value="1"/>
</dbReference>
<dbReference type="SUPFAM" id="SSF55031">
    <property type="entry name" value="Bacterial exopeptidase dimerisation domain"/>
    <property type="match status" value="1"/>
</dbReference>
<dbReference type="Pfam" id="PF01546">
    <property type="entry name" value="Peptidase_M20"/>
    <property type="match status" value="1"/>
</dbReference>
<name>F3ZXN8_MAHA5</name>
<gene>
    <name evidence="10" type="ordered locus">Mahau_0329</name>
</gene>
<keyword evidence="8" id="KW-0482">Metalloprotease</keyword>
<keyword evidence="3" id="KW-0645">Protease</keyword>
<evidence type="ECO:0000259" key="9">
    <source>
        <dbReference type="Pfam" id="PF07687"/>
    </source>
</evidence>
<evidence type="ECO:0000256" key="7">
    <source>
        <dbReference type="ARBA" id="ARBA00022997"/>
    </source>
</evidence>
<protein>
    <submittedName>
        <fullName evidence="10">Dipeptidase</fullName>
    </submittedName>
</protein>
<dbReference type="GO" id="GO:0008237">
    <property type="term" value="F:metallopeptidase activity"/>
    <property type="evidence" value="ECO:0007669"/>
    <property type="project" value="UniProtKB-KW"/>
</dbReference>
<accession>F3ZXN8</accession>
<dbReference type="STRING" id="697281.Mahau_0329"/>
<comment type="similarity">
    <text evidence="2">Belongs to the peptidase M20A family.</text>
</comment>
<keyword evidence="6" id="KW-0862">Zinc</keyword>
<dbReference type="GO" id="GO:0006526">
    <property type="term" value="P:L-arginine biosynthetic process"/>
    <property type="evidence" value="ECO:0007669"/>
    <property type="project" value="TreeGrafter"/>
</dbReference>
<dbReference type="SUPFAM" id="SSF53187">
    <property type="entry name" value="Zn-dependent exopeptidases"/>
    <property type="match status" value="1"/>
</dbReference>
<dbReference type="GO" id="GO:0006508">
    <property type="term" value="P:proteolysis"/>
    <property type="evidence" value="ECO:0007669"/>
    <property type="project" value="UniProtKB-KW"/>
</dbReference>
<dbReference type="AlphaFoldDB" id="F3ZXN8"/>
<dbReference type="eggNOG" id="COG0624">
    <property type="taxonomic scope" value="Bacteria"/>
</dbReference>
<evidence type="ECO:0000313" key="10">
    <source>
        <dbReference type="EMBL" id="AEE95545.1"/>
    </source>
</evidence>
<evidence type="ECO:0000256" key="4">
    <source>
        <dbReference type="ARBA" id="ARBA00022723"/>
    </source>
</evidence>
<dbReference type="Gene3D" id="3.30.70.360">
    <property type="match status" value="2"/>
</dbReference>
<dbReference type="GO" id="GO:0008270">
    <property type="term" value="F:zinc ion binding"/>
    <property type="evidence" value="ECO:0007669"/>
    <property type="project" value="InterPro"/>
</dbReference>
<feature type="domain" description="Peptidase M20 dimerisation" evidence="9">
    <location>
        <begin position="260"/>
        <end position="369"/>
    </location>
</feature>
<keyword evidence="11" id="KW-1185">Reference proteome</keyword>
<dbReference type="Gene3D" id="3.40.630.10">
    <property type="entry name" value="Zn peptidases"/>
    <property type="match status" value="1"/>
</dbReference>
<dbReference type="Pfam" id="PF07687">
    <property type="entry name" value="M20_dimer"/>
    <property type="match status" value="1"/>
</dbReference>
<dbReference type="PANTHER" id="PTHR43808:SF31">
    <property type="entry name" value="N-ACETYL-L-CITRULLINE DEACETYLASE"/>
    <property type="match status" value="1"/>
</dbReference>
<dbReference type="NCBIfam" id="TIGR01887">
    <property type="entry name" value="dipeptidaselike"/>
    <property type="match status" value="1"/>
</dbReference>
<reference evidence="10 11" key="2">
    <citation type="journal article" date="2011" name="Stand. Genomic Sci.">
        <title>Complete genome sequence of Mahella australiensis type strain (50-1 BON).</title>
        <authorList>
            <person name="Sikorski J."/>
            <person name="Teshima H."/>
            <person name="Nolan M."/>
            <person name="Lucas S."/>
            <person name="Hammon N."/>
            <person name="Deshpande S."/>
            <person name="Cheng J.F."/>
            <person name="Pitluck S."/>
            <person name="Liolios K."/>
            <person name="Pagani I."/>
            <person name="Ivanova N."/>
            <person name="Huntemann M."/>
            <person name="Mavromatis K."/>
            <person name="Ovchinikova G."/>
            <person name="Pati A."/>
            <person name="Tapia R."/>
            <person name="Han C."/>
            <person name="Goodwin L."/>
            <person name="Chen A."/>
            <person name="Palaniappan K."/>
            <person name="Land M."/>
            <person name="Hauser L."/>
            <person name="Ngatchou-Djao O.D."/>
            <person name="Rohde M."/>
            <person name="Pukall R."/>
            <person name="Spring S."/>
            <person name="Abt B."/>
            <person name="Goker M."/>
            <person name="Detter J.C."/>
            <person name="Woyke T."/>
            <person name="Bristow J."/>
            <person name="Markowitz V."/>
            <person name="Hugenholtz P."/>
            <person name="Eisen J.A."/>
            <person name="Kyrpides N.C."/>
            <person name="Klenk H.P."/>
            <person name="Lapidus A."/>
        </authorList>
    </citation>
    <scope>NUCLEOTIDE SEQUENCE [LARGE SCALE GENOMIC DNA]</scope>
    <source>
        <strain evidence="11">DSM 15567 / CIP 107919 / 50-1 BON</strain>
    </source>
</reference>
<dbReference type="InterPro" id="IPR002933">
    <property type="entry name" value="Peptidase_M20"/>
</dbReference>
<evidence type="ECO:0000256" key="6">
    <source>
        <dbReference type="ARBA" id="ARBA00022833"/>
    </source>
</evidence>